<feature type="transmembrane region" description="Helical" evidence="9">
    <location>
        <begin position="317"/>
        <end position="334"/>
    </location>
</feature>
<gene>
    <name evidence="10" type="ORF">G7K_0796-t1</name>
</gene>
<keyword evidence="7" id="KW-0325">Glycoprotein</keyword>
<dbReference type="InterPro" id="IPR036259">
    <property type="entry name" value="MFS_trans_sf"/>
</dbReference>
<dbReference type="OMA" id="YWIGYYC"/>
<evidence type="ECO:0000256" key="6">
    <source>
        <dbReference type="ARBA" id="ARBA00023136"/>
    </source>
</evidence>
<comment type="caution">
    <text evidence="10">The sequence shown here is derived from an EMBL/GenBank/DDBJ whole genome shotgun (WGS) entry which is preliminary data.</text>
</comment>
<evidence type="ECO:0000256" key="9">
    <source>
        <dbReference type="SAM" id="Phobius"/>
    </source>
</evidence>
<evidence type="ECO:0000256" key="5">
    <source>
        <dbReference type="ARBA" id="ARBA00022989"/>
    </source>
</evidence>
<feature type="transmembrane region" description="Helical" evidence="9">
    <location>
        <begin position="421"/>
        <end position="439"/>
    </location>
</feature>
<keyword evidence="5 9" id="KW-1133">Transmembrane helix</keyword>
<evidence type="ECO:0000256" key="7">
    <source>
        <dbReference type="ARBA" id="ARBA00023180"/>
    </source>
</evidence>
<feature type="transmembrane region" description="Helical" evidence="9">
    <location>
        <begin position="164"/>
        <end position="182"/>
    </location>
</feature>
<feature type="region of interest" description="Disordered" evidence="8">
    <location>
        <begin position="1"/>
        <end position="48"/>
    </location>
</feature>
<feature type="transmembrane region" description="Helical" evidence="9">
    <location>
        <begin position="100"/>
        <end position="123"/>
    </location>
</feature>
<dbReference type="STRING" id="698492.A0A0E9NA40"/>
<feature type="transmembrane region" description="Helical" evidence="9">
    <location>
        <begin position="135"/>
        <end position="152"/>
    </location>
</feature>
<comment type="subcellular location">
    <subcellularLocation>
        <location evidence="1">Membrane</location>
        <topology evidence="1">Multi-pass membrane protein</topology>
    </subcellularLocation>
</comment>
<accession>A0A0E9NA40</accession>
<name>A0A0E9NA40_SAICN</name>
<evidence type="ECO:0000256" key="1">
    <source>
        <dbReference type="ARBA" id="ARBA00004141"/>
    </source>
</evidence>
<keyword evidence="6 9" id="KW-0472">Membrane</keyword>
<feature type="transmembrane region" description="Helical" evidence="9">
    <location>
        <begin position="445"/>
        <end position="466"/>
    </location>
</feature>
<dbReference type="InterPro" id="IPR010573">
    <property type="entry name" value="MFS_Str1/Tri12-like"/>
</dbReference>
<feature type="transmembrane region" description="Helical" evidence="9">
    <location>
        <begin position="285"/>
        <end position="305"/>
    </location>
</feature>
<feature type="transmembrane region" description="Helical" evidence="9">
    <location>
        <begin position="59"/>
        <end position="80"/>
    </location>
</feature>
<dbReference type="RefSeq" id="XP_019027576.1">
    <property type="nucleotide sequence ID" value="XM_019168856.1"/>
</dbReference>
<keyword evidence="11" id="KW-1185">Reference proteome</keyword>
<dbReference type="Pfam" id="PF06609">
    <property type="entry name" value="TRI12"/>
    <property type="match status" value="1"/>
</dbReference>
<reference evidence="10 11" key="2">
    <citation type="journal article" date="2014" name="J. Gen. Appl. Microbiol.">
        <title>The early diverging ascomycetous budding yeast Saitoella complicata has three histone deacetylases belonging to the Clr6, Hos2, and Rpd3 lineages.</title>
        <authorList>
            <person name="Nishida H."/>
            <person name="Matsumoto T."/>
            <person name="Kondo S."/>
            <person name="Hamamoto M."/>
            <person name="Yoshikawa H."/>
        </authorList>
    </citation>
    <scope>NUCLEOTIDE SEQUENCE [LARGE SCALE GENOMIC DNA]</scope>
    <source>
        <strain evidence="10 11">NRRL Y-17804</strain>
    </source>
</reference>
<feature type="transmembrane region" description="Helical" evidence="9">
    <location>
        <begin position="560"/>
        <end position="578"/>
    </location>
</feature>
<dbReference type="FunFam" id="1.20.1250.20:FF:000335">
    <property type="entry name" value="Siderochrome iron transporter 2"/>
    <property type="match status" value="1"/>
</dbReference>
<evidence type="ECO:0000313" key="11">
    <source>
        <dbReference type="Proteomes" id="UP000033140"/>
    </source>
</evidence>
<dbReference type="AlphaFoldDB" id="A0A0E9NA40"/>
<dbReference type="Gene3D" id="1.20.1250.20">
    <property type="entry name" value="MFS general substrate transporter like domains"/>
    <property type="match status" value="2"/>
</dbReference>
<dbReference type="Proteomes" id="UP000033140">
    <property type="component" value="Unassembled WGS sequence"/>
</dbReference>
<evidence type="ECO:0000256" key="8">
    <source>
        <dbReference type="SAM" id="MobiDB-lite"/>
    </source>
</evidence>
<sequence length="595" mass="65401">MGFRDFLPKNAQDSTDLVNGKADQASVSVEAKDSSSVEQDDGKVTDEYQPGVKKTEGMALVWTRGSLIGAYVGIYLVFFFTSLQSQTTNNLTTYVYSSFYSAPLVTTASIMSSIIGGVLKLPIAKMIDVWGRAEGYLVMVGLTVIGLILMATCKSPEQYAAAQVLYWVGYDGISYILDVFIADTSSLRNRALMFAFSTSPYICNTFAGPALAQAFYNPLVTNSGPGWEWAFGAFAFIIAGICTPLSVIMIYYQRKAEKLGVYKRDTSGRTTWLQAAKYWFIEWDVIGIILISAGFVLFLLPFSIANYGLNTWQSAEIIVMIIVGAVTLIAFGLYEKYLAPKCFIPWELLNDRTVLGACILAASLYVSFYCWDLYFYAYLQVVFGLSVKEAGYLSNTYNIGSCFWSIIVGILVRWTNRFKWLAMCAAPLMMLGAGLMIHFRQPDVNIGYVVMCQIFIAFAGGTLVICEQMAVMAAASHQHVAVMLAFVGLFSSVGGAIGDAIAGAIWTNTLPKALEAALPDDLKNMTNTLYLSTTTQLSYDFGTPERTAIIDAYGVAQRRMCIAATCVLVIAWASIFIWRDIHVDKKRQVKGVVIG</sequence>
<feature type="transmembrane region" description="Helical" evidence="9">
    <location>
        <begin position="194"/>
        <end position="217"/>
    </location>
</feature>
<feature type="transmembrane region" description="Helical" evidence="9">
    <location>
        <begin position="229"/>
        <end position="252"/>
    </location>
</feature>
<dbReference type="SUPFAM" id="SSF103473">
    <property type="entry name" value="MFS general substrate transporter"/>
    <property type="match status" value="2"/>
</dbReference>
<reference evidence="10 11" key="3">
    <citation type="journal article" date="2015" name="Genome Announc.">
        <title>Draft Genome Sequence of the Archiascomycetous Yeast Saitoella complicata.</title>
        <authorList>
            <person name="Yamauchi K."/>
            <person name="Kondo S."/>
            <person name="Hamamoto M."/>
            <person name="Takahashi Y."/>
            <person name="Ogura Y."/>
            <person name="Hayashi T."/>
            <person name="Nishida H."/>
        </authorList>
    </citation>
    <scope>NUCLEOTIDE SEQUENCE [LARGE SCALE GENOMIC DNA]</scope>
    <source>
        <strain evidence="10 11">NRRL Y-17804</strain>
    </source>
</reference>
<comment type="similarity">
    <text evidence="2">Belongs to the major facilitator superfamily.</text>
</comment>
<feature type="transmembrane region" description="Helical" evidence="9">
    <location>
        <begin position="354"/>
        <end position="377"/>
    </location>
</feature>
<feature type="transmembrane region" description="Helical" evidence="9">
    <location>
        <begin position="478"/>
        <end position="506"/>
    </location>
</feature>
<dbReference type="FunFam" id="1.20.1250.20:FF:000284">
    <property type="entry name" value="Siderophore iron transporter mirB"/>
    <property type="match status" value="1"/>
</dbReference>
<organism evidence="10 11">
    <name type="scientific">Saitoella complicata (strain BCRC 22490 / CBS 7301 / JCM 7358 / NBRC 10748 / NRRL Y-17804)</name>
    <dbReference type="NCBI Taxonomy" id="698492"/>
    <lineage>
        <taxon>Eukaryota</taxon>
        <taxon>Fungi</taxon>
        <taxon>Dikarya</taxon>
        <taxon>Ascomycota</taxon>
        <taxon>Taphrinomycotina</taxon>
        <taxon>Taphrinomycotina incertae sedis</taxon>
        <taxon>Saitoella</taxon>
    </lineage>
</organism>
<protein>
    <recommendedName>
        <fullName evidence="12">Major facilitator superfamily (MFS) profile domain-containing protein</fullName>
    </recommendedName>
</protein>
<evidence type="ECO:0000313" key="10">
    <source>
        <dbReference type="EMBL" id="GAO46566.1"/>
    </source>
</evidence>
<dbReference type="EMBL" id="BACD03000004">
    <property type="protein sequence ID" value="GAO46566.1"/>
    <property type="molecule type" value="Genomic_DNA"/>
</dbReference>
<evidence type="ECO:0000256" key="4">
    <source>
        <dbReference type="ARBA" id="ARBA00022692"/>
    </source>
</evidence>
<keyword evidence="4 9" id="KW-0812">Transmembrane</keyword>
<proteinExistence type="inferred from homology"/>
<dbReference type="OrthoDB" id="4078873at2759"/>
<dbReference type="PANTHER" id="PTHR23501">
    <property type="entry name" value="MAJOR FACILITATOR SUPERFAMILY"/>
    <property type="match status" value="1"/>
</dbReference>
<evidence type="ECO:0000256" key="3">
    <source>
        <dbReference type="ARBA" id="ARBA00022448"/>
    </source>
</evidence>
<keyword evidence="3" id="KW-0813">Transport</keyword>
<dbReference type="PANTHER" id="PTHR23501:SF107">
    <property type="entry name" value="TRANSPORTER, PUTATIVE (AFU_ORTHOLOGUE AFUA_7G04730)-RELATED"/>
    <property type="match status" value="1"/>
</dbReference>
<dbReference type="GO" id="GO:0005886">
    <property type="term" value="C:plasma membrane"/>
    <property type="evidence" value="ECO:0007669"/>
    <property type="project" value="TreeGrafter"/>
</dbReference>
<reference evidence="10 11" key="1">
    <citation type="journal article" date="2011" name="J. Gen. Appl. Microbiol.">
        <title>Draft genome sequencing of the enigmatic yeast Saitoella complicata.</title>
        <authorList>
            <person name="Nishida H."/>
            <person name="Hamamoto M."/>
            <person name="Sugiyama J."/>
        </authorList>
    </citation>
    <scope>NUCLEOTIDE SEQUENCE [LARGE SCALE GENOMIC DNA]</scope>
    <source>
        <strain evidence="10 11">NRRL Y-17804</strain>
    </source>
</reference>
<feature type="transmembrane region" description="Helical" evidence="9">
    <location>
        <begin position="397"/>
        <end position="414"/>
    </location>
</feature>
<feature type="compositionally biased region" description="Basic and acidic residues" evidence="8">
    <location>
        <begin position="30"/>
        <end position="46"/>
    </location>
</feature>
<evidence type="ECO:0000256" key="2">
    <source>
        <dbReference type="ARBA" id="ARBA00008335"/>
    </source>
</evidence>
<evidence type="ECO:0008006" key="12">
    <source>
        <dbReference type="Google" id="ProtNLM"/>
    </source>
</evidence>
<dbReference type="GO" id="GO:0022857">
    <property type="term" value="F:transmembrane transporter activity"/>
    <property type="evidence" value="ECO:0007669"/>
    <property type="project" value="InterPro"/>
</dbReference>